<keyword evidence="3" id="KW-1185">Reference proteome</keyword>
<evidence type="ECO:0000313" key="2">
    <source>
        <dbReference type="EMBL" id="KAL2816211.1"/>
    </source>
</evidence>
<accession>A0ABR4HL57</accession>
<evidence type="ECO:0000256" key="1">
    <source>
        <dbReference type="SAM" id="MobiDB-lite"/>
    </source>
</evidence>
<feature type="compositionally biased region" description="Basic and acidic residues" evidence="1">
    <location>
        <begin position="52"/>
        <end position="62"/>
    </location>
</feature>
<dbReference type="Proteomes" id="UP001610335">
    <property type="component" value="Unassembled WGS sequence"/>
</dbReference>
<proteinExistence type="predicted"/>
<feature type="region of interest" description="Disordered" evidence="1">
    <location>
        <begin position="1"/>
        <end position="119"/>
    </location>
</feature>
<organism evidence="2 3">
    <name type="scientific">Aspergillus cavernicola</name>
    <dbReference type="NCBI Taxonomy" id="176166"/>
    <lineage>
        <taxon>Eukaryota</taxon>
        <taxon>Fungi</taxon>
        <taxon>Dikarya</taxon>
        <taxon>Ascomycota</taxon>
        <taxon>Pezizomycotina</taxon>
        <taxon>Eurotiomycetes</taxon>
        <taxon>Eurotiomycetidae</taxon>
        <taxon>Eurotiales</taxon>
        <taxon>Aspergillaceae</taxon>
        <taxon>Aspergillus</taxon>
        <taxon>Aspergillus subgen. Nidulantes</taxon>
    </lineage>
</organism>
<sequence length="180" mass="19330">MKRTISDIESYTTHSESGRAGKHQCFQPTQSEPAIGSVSSSSSTAETVQTRSNEHTNDHEPEVNGLEHPSGNGAQISPTAAVSEHNLDTDSESDDTATCSESESVFSQSTNSTESEPPSPLLGAARVVFFENLSPPVTTQFYIQMSDPDHGPDVLENFDFDTFLNMDGDGAGWGSELEDL</sequence>
<feature type="compositionally biased region" description="Polar residues" evidence="1">
    <location>
        <begin position="96"/>
        <end position="106"/>
    </location>
</feature>
<protein>
    <submittedName>
        <fullName evidence="2">Uncharacterized protein</fullName>
    </submittedName>
</protein>
<name>A0ABR4HL57_9EURO</name>
<comment type="caution">
    <text evidence="2">The sequence shown here is derived from an EMBL/GenBank/DDBJ whole genome shotgun (WGS) entry which is preliminary data.</text>
</comment>
<feature type="compositionally biased region" description="Low complexity" evidence="1">
    <location>
        <begin position="107"/>
        <end position="116"/>
    </location>
</feature>
<dbReference type="EMBL" id="JBFXLS010000104">
    <property type="protein sequence ID" value="KAL2816211.1"/>
    <property type="molecule type" value="Genomic_DNA"/>
</dbReference>
<evidence type="ECO:0000313" key="3">
    <source>
        <dbReference type="Proteomes" id="UP001610335"/>
    </source>
</evidence>
<reference evidence="2 3" key="1">
    <citation type="submission" date="2024-07" db="EMBL/GenBank/DDBJ databases">
        <title>Section-level genome sequencing and comparative genomics of Aspergillus sections Usti and Cavernicolus.</title>
        <authorList>
            <consortium name="Lawrence Berkeley National Laboratory"/>
            <person name="Nybo J.L."/>
            <person name="Vesth T.C."/>
            <person name="Theobald S."/>
            <person name="Frisvad J.C."/>
            <person name="Larsen T.O."/>
            <person name="Kjaerboelling I."/>
            <person name="Rothschild-Mancinelli K."/>
            <person name="Lyhne E.K."/>
            <person name="Kogle M.E."/>
            <person name="Barry K."/>
            <person name="Clum A."/>
            <person name="Na H."/>
            <person name="Ledsgaard L."/>
            <person name="Lin J."/>
            <person name="Lipzen A."/>
            <person name="Kuo A."/>
            <person name="Riley R."/>
            <person name="Mondo S."/>
            <person name="LaButti K."/>
            <person name="Haridas S."/>
            <person name="Pangalinan J."/>
            <person name="Salamov A.A."/>
            <person name="Simmons B.A."/>
            <person name="Magnuson J.K."/>
            <person name="Chen J."/>
            <person name="Drula E."/>
            <person name="Henrissat B."/>
            <person name="Wiebenga A."/>
            <person name="Lubbers R.J."/>
            <person name="Gomes A.C."/>
            <person name="Makela M.R."/>
            <person name="Stajich J."/>
            <person name="Grigoriev I.V."/>
            <person name="Mortensen U.H."/>
            <person name="De vries R.P."/>
            <person name="Baker S.E."/>
            <person name="Andersen M.R."/>
        </authorList>
    </citation>
    <scope>NUCLEOTIDE SEQUENCE [LARGE SCALE GENOMIC DNA]</scope>
    <source>
        <strain evidence="2 3">CBS 600.67</strain>
    </source>
</reference>
<gene>
    <name evidence="2" type="ORF">BDW59DRAFT_166496</name>
</gene>